<reference evidence="3" key="1">
    <citation type="journal article" date="2014" name="Int. J. Syst. Evol. Microbiol.">
        <title>Complete genome sequence of Corynebacterium casei LMG S-19264T (=DSM 44701T), isolated from a smear-ripened cheese.</title>
        <authorList>
            <consortium name="US DOE Joint Genome Institute (JGI-PGF)"/>
            <person name="Walter F."/>
            <person name="Albersmeier A."/>
            <person name="Kalinowski J."/>
            <person name="Ruckert C."/>
        </authorList>
    </citation>
    <scope>NUCLEOTIDE SEQUENCE</scope>
    <source>
        <strain evidence="3">JCM 11219</strain>
    </source>
</reference>
<dbReference type="GO" id="GO:0006749">
    <property type="term" value="P:glutathione metabolic process"/>
    <property type="evidence" value="ECO:0007669"/>
    <property type="project" value="TreeGrafter"/>
</dbReference>
<sequence length="518" mass="55827">MVSWELMFRASVFIAEEMGVALRRSAFSPNIRERMDHSCAITDAEGNIVAQAEHIPVHLGSFRVGVKNLLNWLSKEGVELGPGDAVLLNDPYISGTHLNDVMVMEPIYVGNKLIGYVVNKAHHVDVGGPVPGSINPSARTIYEEGLVIPPVRVMIKGELQRDILNIILSNFKTPETAIGDITAQLAANRVGVARVRELVEKYGIDNVVNAWREGIEYGRKLALIEIGKWPRGVYDAVDYMELSDELLQIRVSVEVGEEGVKADFSGTHGQVEAPINAVYGVTFSAVSFVIRSLIQSDIPTNEGFYSIINVIAPEGALVNPRKPAPVSGGNVETTQRIADVVFKALAKALPNRVPAAGSGTMMNVMIGGTLPNGGYWAYYETIGGGTGGRPGKPGVSGVHVNMTNTLNTPIEIAERQYPLLFTGYRIREESGGDGSYRGGDGIIRSFKVLTKARLSIMAERFRTRPWGLWGGGDGAPGRVTVRKSDGEVINLPSKATIDLEPGDEVIIETPGGGGWGRS</sequence>
<dbReference type="AlphaFoldDB" id="A0A830E7D8"/>
<dbReference type="Proteomes" id="UP000657075">
    <property type="component" value="Unassembled WGS sequence"/>
</dbReference>
<evidence type="ECO:0000313" key="2">
    <source>
        <dbReference type="EMBL" id="BDR91782.1"/>
    </source>
</evidence>
<reference evidence="5" key="3">
    <citation type="submission" date="2022-09" db="EMBL/GenBank/DDBJ databases">
        <title>Complete genome sequence of Vulcanisaeta souniana.</title>
        <authorList>
            <person name="Kato S."/>
            <person name="Itoh T."/>
            <person name="Ohkuma M."/>
        </authorList>
    </citation>
    <scope>NUCLEOTIDE SEQUENCE [LARGE SCALE GENOMIC DNA]</scope>
    <source>
        <strain evidence="5">JCM 11219</strain>
    </source>
</reference>
<dbReference type="GeneID" id="76206424"/>
<dbReference type="Pfam" id="PF02538">
    <property type="entry name" value="Hydantoinase_B"/>
    <property type="match status" value="1"/>
</dbReference>
<dbReference type="EMBL" id="BMNM01000001">
    <property type="protein sequence ID" value="GGI70424.1"/>
    <property type="molecule type" value="Genomic_DNA"/>
</dbReference>
<keyword evidence="5" id="KW-1185">Reference proteome</keyword>
<dbReference type="Proteomes" id="UP001060771">
    <property type="component" value="Chromosome"/>
</dbReference>
<dbReference type="InterPro" id="IPR003692">
    <property type="entry name" value="Hydantoinase_B"/>
</dbReference>
<dbReference type="PANTHER" id="PTHR11365">
    <property type="entry name" value="5-OXOPROLINASE RELATED"/>
    <property type="match status" value="1"/>
</dbReference>
<evidence type="ECO:0000313" key="5">
    <source>
        <dbReference type="Proteomes" id="UP001060771"/>
    </source>
</evidence>
<reference evidence="3" key="2">
    <citation type="submission" date="2020-09" db="EMBL/GenBank/DDBJ databases">
        <authorList>
            <person name="Sun Q."/>
            <person name="Ohkuma M."/>
        </authorList>
    </citation>
    <scope>NUCLEOTIDE SEQUENCE</scope>
    <source>
        <strain evidence="3">JCM 11219</strain>
    </source>
</reference>
<dbReference type="InterPro" id="IPR045079">
    <property type="entry name" value="Oxoprolinase-like"/>
</dbReference>
<accession>A0A830E7D8</accession>
<feature type="domain" description="Hydantoinase B/oxoprolinase" evidence="1">
    <location>
        <begin position="3"/>
        <end position="517"/>
    </location>
</feature>
<protein>
    <submittedName>
        <fullName evidence="3">5-oxoprolinase</fullName>
    </submittedName>
</protein>
<dbReference type="PANTHER" id="PTHR11365:SF23">
    <property type="entry name" value="HYPOTHETICAL 5-OXOPROLINASE (EUROFUNG)-RELATED"/>
    <property type="match status" value="1"/>
</dbReference>
<reference evidence="2" key="4">
    <citation type="journal article" date="2023" name="Microbiol. Resour. Announc.">
        <title>Complete Genome Sequence of Vulcanisaeta souniana Strain IC-059, a Hyperthermophilic Archaeon Isolated from Hot Spring Water in Japan.</title>
        <authorList>
            <person name="Kato S."/>
            <person name="Itoh T."/>
            <person name="Wu L."/>
            <person name="Ma J."/>
            <person name="Ohkuma M."/>
        </authorList>
    </citation>
    <scope>NUCLEOTIDE SEQUENCE</scope>
    <source>
        <strain evidence="2">JCM 11219</strain>
    </source>
</reference>
<gene>
    <name evidence="3" type="ORF">GCM10007112_04240</name>
    <name evidence="2" type="ORF">Vsou_08750</name>
</gene>
<name>A0A830E7D8_9CREN</name>
<dbReference type="OrthoDB" id="8261at2157"/>
<organism evidence="3 4">
    <name type="scientific">Vulcanisaeta souniana JCM 11219</name>
    <dbReference type="NCBI Taxonomy" id="1293586"/>
    <lineage>
        <taxon>Archaea</taxon>
        <taxon>Thermoproteota</taxon>
        <taxon>Thermoprotei</taxon>
        <taxon>Thermoproteales</taxon>
        <taxon>Thermoproteaceae</taxon>
        <taxon>Vulcanisaeta</taxon>
    </lineage>
</organism>
<evidence type="ECO:0000313" key="3">
    <source>
        <dbReference type="EMBL" id="GGI70424.1"/>
    </source>
</evidence>
<dbReference type="RefSeq" id="WP_188602477.1">
    <property type="nucleotide sequence ID" value="NZ_AP026830.1"/>
</dbReference>
<dbReference type="GO" id="GO:0017168">
    <property type="term" value="F:5-oxoprolinase (ATP-hydrolyzing) activity"/>
    <property type="evidence" value="ECO:0007669"/>
    <property type="project" value="TreeGrafter"/>
</dbReference>
<dbReference type="EMBL" id="AP026830">
    <property type="protein sequence ID" value="BDR91782.1"/>
    <property type="molecule type" value="Genomic_DNA"/>
</dbReference>
<evidence type="ECO:0000313" key="4">
    <source>
        <dbReference type="Proteomes" id="UP000657075"/>
    </source>
</evidence>
<evidence type="ECO:0000259" key="1">
    <source>
        <dbReference type="Pfam" id="PF02538"/>
    </source>
</evidence>
<proteinExistence type="predicted"/>
<dbReference type="GO" id="GO:0005829">
    <property type="term" value="C:cytosol"/>
    <property type="evidence" value="ECO:0007669"/>
    <property type="project" value="TreeGrafter"/>
</dbReference>